<dbReference type="RefSeq" id="XP_046059349.1">
    <property type="nucleotide sequence ID" value="XM_046206701.1"/>
</dbReference>
<evidence type="ECO:0000313" key="2">
    <source>
        <dbReference type="Proteomes" id="UP000769157"/>
    </source>
</evidence>
<sequence>MDPLPQYSSLQAATAQLPPTYTPSIEHISLNFLYHESSTRPARRRNGFEPVLFEINSTQVNIYEIKPYARKFAKFYFHNLRPEYIDPELNIKSGRITCYQFEDWMKANERAQHNWATRLTKSLLHMKEDDGKCLSKAKLASHNCTMVHELLLYRPDLRKVTTAESHDMDESLNRIKGSRIHSFSLQELVNFGNAADFPYKPFTLRIQFPQDQFLITSYNSGVFVELYYKLNIARELSLDLDLRTEMPLDHSVPRRRRNRSHRSATVSTGFSSTISVDSMEGDDVSLFSQPLQLESTGASDWEDERVVSAKKQATSQSLRKDVEQYKELVYTIRCMRGLRSAH</sequence>
<proteinExistence type="predicted"/>
<protein>
    <submittedName>
        <fullName evidence="1">Uncharacterized protein</fullName>
    </submittedName>
</protein>
<gene>
    <name evidence="1" type="ORF">OGAPHI_005508</name>
</gene>
<dbReference type="Proteomes" id="UP000769157">
    <property type="component" value="Unassembled WGS sequence"/>
</dbReference>
<dbReference type="EMBL" id="JAEUBE010000378">
    <property type="protein sequence ID" value="KAH3662260.1"/>
    <property type="molecule type" value="Genomic_DNA"/>
</dbReference>
<name>A0A9P8NZB5_9ASCO</name>
<dbReference type="AlphaFoldDB" id="A0A9P8NZB5"/>
<dbReference type="PANTHER" id="PTHR37283:SF1">
    <property type="entry name" value="PH DOMAIN-CONTAINING PROTEIN YHR131C"/>
    <property type="match status" value="1"/>
</dbReference>
<reference evidence="1" key="1">
    <citation type="journal article" date="2021" name="Open Biol.">
        <title>Shared evolutionary footprints suggest mitochondrial oxidative damage underlies multiple complex I losses in fungi.</title>
        <authorList>
            <person name="Schikora-Tamarit M.A."/>
            <person name="Marcet-Houben M."/>
            <person name="Nosek J."/>
            <person name="Gabaldon T."/>
        </authorList>
    </citation>
    <scope>NUCLEOTIDE SEQUENCE</scope>
    <source>
        <strain evidence="1">CBS6075</strain>
    </source>
</reference>
<evidence type="ECO:0000313" key="1">
    <source>
        <dbReference type="EMBL" id="KAH3662260.1"/>
    </source>
</evidence>
<dbReference type="OrthoDB" id="5865767at2759"/>
<accession>A0A9P8NZB5</accession>
<organism evidence="1 2">
    <name type="scientific">Ogataea philodendri</name>
    <dbReference type="NCBI Taxonomy" id="1378263"/>
    <lineage>
        <taxon>Eukaryota</taxon>
        <taxon>Fungi</taxon>
        <taxon>Dikarya</taxon>
        <taxon>Ascomycota</taxon>
        <taxon>Saccharomycotina</taxon>
        <taxon>Pichiomycetes</taxon>
        <taxon>Pichiales</taxon>
        <taxon>Pichiaceae</taxon>
        <taxon>Ogataea</taxon>
    </lineage>
</organism>
<comment type="caution">
    <text evidence="1">The sequence shown here is derived from an EMBL/GenBank/DDBJ whole genome shotgun (WGS) entry which is preliminary data.</text>
</comment>
<keyword evidence="2" id="KW-1185">Reference proteome</keyword>
<dbReference type="GeneID" id="70237472"/>
<dbReference type="PANTHER" id="PTHR37283">
    <property type="entry name" value="PH DOMAIN-CONTAINING PROTEIN YHR131C"/>
    <property type="match status" value="1"/>
</dbReference>
<reference evidence="1" key="2">
    <citation type="submission" date="2021-01" db="EMBL/GenBank/DDBJ databases">
        <authorList>
            <person name="Schikora-Tamarit M.A."/>
        </authorList>
    </citation>
    <scope>NUCLEOTIDE SEQUENCE</scope>
    <source>
        <strain evidence="1">CBS6075</strain>
    </source>
</reference>